<reference evidence="1 2" key="1">
    <citation type="submission" date="2016-10" db="EMBL/GenBank/DDBJ databases">
        <authorList>
            <person name="de Groot N.N."/>
        </authorList>
    </citation>
    <scope>NUCLEOTIDE SEQUENCE [LARGE SCALE GENOMIC DNA]</scope>
    <source>
        <strain evidence="1 2">CGMCC 1.5382</strain>
    </source>
</reference>
<dbReference type="SUPFAM" id="SSF47336">
    <property type="entry name" value="ACP-like"/>
    <property type="match status" value="1"/>
</dbReference>
<dbReference type="STRING" id="386301.SAMN05216282_1091"/>
<dbReference type="InterPro" id="IPR036736">
    <property type="entry name" value="ACP-like_sf"/>
</dbReference>
<sequence>MNEQDARAAVHAAIGQVAPDVDTEDLVETSRLRQDLELDSLDFLRLIETISQATGVDVPERDYTQVSTVKGLVEYVAAHG</sequence>
<organism evidence="1 2">
    <name type="scientific">Cryobacterium psychrotolerans</name>
    <dbReference type="NCBI Taxonomy" id="386301"/>
    <lineage>
        <taxon>Bacteria</taxon>
        <taxon>Bacillati</taxon>
        <taxon>Actinomycetota</taxon>
        <taxon>Actinomycetes</taxon>
        <taxon>Micrococcales</taxon>
        <taxon>Microbacteriaceae</taxon>
        <taxon>Cryobacterium</taxon>
    </lineage>
</organism>
<dbReference type="AlphaFoldDB" id="A0A1G9DEN7"/>
<name>A0A1G9DEN7_9MICO</name>
<dbReference type="Proteomes" id="UP000198701">
    <property type="component" value="Unassembled WGS sequence"/>
</dbReference>
<dbReference type="InterPro" id="IPR009081">
    <property type="entry name" value="PP-bd_ACP"/>
</dbReference>
<evidence type="ECO:0000313" key="1">
    <source>
        <dbReference type="EMBL" id="SDK62274.1"/>
    </source>
</evidence>
<dbReference type="PROSITE" id="PS50075">
    <property type="entry name" value="CARRIER"/>
    <property type="match status" value="1"/>
</dbReference>
<keyword evidence="2" id="KW-1185">Reference proteome</keyword>
<dbReference type="RefSeq" id="WP_092323437.1">
    <property type="nucleotide sequence ID" value="NZ_FNFU01000009.1"/>
</dbReference>
<dbReference type="Gene3D" id="1.10.1200.10">
    <property type="entry name" value="ACP-like"/>
    <property type="match status" value="1"/>
</dbReference>
<evidence type="ECO:0000313" key="2">
    <source>
        <dbReference type="Proteomes" id="UP000198701"/>
    </source>
</evidence>
<proteinExistence type="predicted"/>
<dbReference type="Pfam" id="PF00550">
    <property type="entry name" value="PP-binding"/>
    <property type="match status" value="1"/>
</dbReference>
<dbReference type="OrthoDB" id="9810922at2"/>
<accession>A0A1G9DEN7</accession>
<gene>
    <name evidence="1" type="ORF">SAMN05216282_1091</name>
</gene>
<protein>
    <submittedName>
        <fullName evidence="1">Acyl carrier protein</fullName>
    </submittedName>
</protein>
<dbReference type="EMBL" id="FNFU01000009">
    <property type="protein sequence ID" value="SDK62274.1"/>
    <property type="molecule type" value="Genomic_DNA"/>
</dbReference>